<name>A0A7R7IYF5_9BACT</name>
<feature type="compositionally biased region" description="Basic and acidic residues" evidence="1">
    <location>
        <begin position="10"/>
        <end position="20"/>
    </location>
</feature>
<keyword evidence="3" id="KW-1185">Reference proteome</keyword>
<evidence type="ECO:0000313" key="2">
    <source>
        <dbReference type="EMBL" id="BCO11530.1"/>
    </source>
</evidence>
<proteinExistence type="predicted"/>
<evidence type="ECO:0000256" key="1">
    <source>
        <dbReference type="SAM" id="MobiDB-lite"/>
    </source>
</evidence>
<dbReference type="AlphaFoldDB" id="A0A7R7IYF5"/>
<dbReference type="Proteomes" id="UP000515472">
    <property type="component" value="Chromosome"/>
</dbReference>
<gene>
    <name evidence="2" type="ORF">GEOBRER4_n3102</name>
</gene>
<protein>
    <submittedName>
        <fullName evidence="2">Uncharacterized protein</fullName>
    </submittedName>
</protein>
<dbReference type="EMBL" id="AP023213">
    <property type="protein sequence ID" value="BCO11530.1"/>
    <property type="molecule type" value="Genomic_DNA"/>
</dbReference>
<organism evidence="2 3">
    <name type="scientific">Citrifermentans bremense</name>
    <dbReference type="NCBI Taxonomy" id="60035"/>
    <lineage>
        <taxon>Bacteria</taxon>
        <taxon>Pseudomonadati</taxon>
        <taxon>Thermodesulfobacteriota</taxon>
        <taxon>Desulfuromonadia</taxon>
        <taxon>Geobacterales</taxon>
        <taxon>Geobacteraceae</taxon>
        <taxon>Citrifermentans</taxon>
    </lineage>
</organism>
<sequence>MRKRVPLQGRELEKSSFSREVGETKKRVPAFHRAAHRCCKRMRVDCGHFAEKARGLSLGLFSCCAA</sequence>
<accession>A0A7R7IYF5</accession>
<evidence type="ECO:0000313" key="3">
    <source>
        <dbReference type="Proteomes" id="UP000515472"/>
    </source>
</evidence>
<feature type="region of interest" description="Disordered" evidence="1">
    <location>
        <begin position="1"/>
        <end position="20"/>
    </location>
</feature>
<reference evidence="2 3" key="1">
    <citation type="submission" date="2020-06" db="EMBL/GenBank/DDBJ databases">
        <title>Interaction of electrochemicaly active bacteria, Geobacter bremensis R4 on different carbon anode.</title>
        <authorList>
            <person name="Meng L."/>
            <person name="Yoshida N."/>
        </authorList>
    </citation>
    <scope>NUCLEOTIDE SEQUENCE [LARGE SCALE GENOMIC DNA]</scope>
    <source>
        <strain evidence="2 3">R4</strain>
    </source>
</reference>